<evidence type="ECO:0008006" key="2">
    <source>
        <dbReference type="Google" id="ProtNLM"/>
    </source>
</evidence>
<proteinExistence type="predicted"/>
<dbReference type="SUPFAM" id="SSF53756">
    <property type="entry name" value="UDP-Glycosyltransferase/glycogen phosphorylase"/>
    <property type="match status" value="1"/>
</dbReference>
<name>X1B2K7_9ZZZZ</name>
<feature type="non-terminal residue" evidence="1">
    <location>
        <position position="1"/>
    </location>
</feature>
<reference evidence="1" key="1">
    <citation type="journal article" date="2014" name="Front. Microbiol.">
        <title>High frequency of phylogenetically diverse reductive dehalogenase-homologous genes in deep subseafloor sedimentary metagenomes.</title>
        <authorList>
            <person name="Kawai M."/>
            <person name="Futagami T."/>
            <person name="Toyoda A."/>
            <person name="Takaki Y."/>
            <person name="Nishi S."/>
            <person name="Hori S."/>
            <person name="Arai W."/>
            <person name="Tsubouchi T."/>
            <person name="Morono Y."/>
            <person name="Uchiyama I."/>
            <person name="Ito T."/>
            <person name="Fujiyama A."/>
            <person name="Inagaki F."/>
            <person name="Takami H."/>
        </authorList>
    </citation>
    <scope>NUCLEOTIDE SEQUENCE</scope>
    <source>
        <strain evidence="1">Expedition CK06-06</strain>
    </source>
</reference>
<organism evidence="1">
    <name type="scientific">marine sediment metagenome</name>
    <dbReference type="NCBI Taxonomy" id="412755"/>
    <lineage>
        <taxon>unclassified sequences</taxon>
        <taxon>metagenomes</taxon>
        <taxon>ecological metagenomes</taxon>
    </lineage>
</organism>
<comment type="caution">
    <text evidence="1">The sequence shown here is derived from an EMBL/GenBank/DDBJ whole genome shotgun (WGS) entry which is preliminary data.</text>
</comment>
<accession>X1B2K7</accession>
<evidence type="ECO:0000313" key="1">
    <source>
        <dbReference type="EMBL" id="GAG78463.1"/>
    </source>
</evidence>
<sequence length="63" mass="7362">LISSKSSILLEREILQAILNPQRVQKIGQNARNYVEKHHSWKNIARTYLTICSSVFNKFYSKP</sequence>
<dbReference type="Gene3D" id="3.40.50.2000">
    <property type="entry name" value="Glycogen Phosphorylase B"/>
    <property type="match status" value="1"/>
</dbReference>
<dbReference type="AlphaFoldDB" id="X1B2K7"/>
<gene>
    <name evidence="1" type="ORF">S01H4_27648</name>
</gene>
<dbReference type="EMBL" id="BART01013559">
    <property type="protein sequence ID" value="GAG78463.1"/>
    <property type="molecule type" value="Genomic_DNA"/>
</dbReference>
<protein>
    <recommendedName>
        <fullName evidence="2">Glycosyl transferase family 1 domain-containing protein</fullName>
    </recommendedName>
</protein>